<feature type="region of interest" description="Disordered" evidence="4">
    <location>
        <begin position="93"/>
        <end position="154"/>
    </location>
</feature>
<reference evidence="5" key="1">
    <citation type="submission" date="2020-04" db="EMBL/GenBank/DDBJ databases">
        <authorList>
            <person name="Alioto T."/>
            <person name="Alioto T."/>
            <person name="Gomez Garrido J."/>
        </authorList>
    </citation>
    <scope>NUCLEOTIDE SEQUENCE</scope>
    <source>
        <strain evidence="5">A484AB</strain>
    </source>
</reference>
<dbReference type="Proteomes" id="UP001152795">
    <property type="component" value="Unassembled WGS sequence"/>
</dbReference>
<sequence>MDVPCPNEQASAGFYSPTGLDPNLVEIKPIRPPLDPLLAQTLSESPDDQLIRHHEYHSPHESKIAAAMRLSQEKLSNQLGTSHGAKTMTLAELAGSSPKKREQSSLFPTLNSAAPRSTSRSSVPSSSASPLNASRTSTPEVITEESSPLMDNSAGSLVRHSEFYKGSTSGIRRPSSEISFQAPRERGGSTLSDLIQQGNVDNDSLLGSDLSVNEGWMGSRESIYSNDGVYGNHDVSGEILLSYQYFKGSFKVKIFEARGLTAVDKNTSNPYVKVYLLPDQSRTGKRKTKMKHATLDPEFNQEMLYKISTADLVRRTLWISVWHYDRFGRNEFLGEVQIPLGDYQGSEVAPDWYPLVPTQSKASENEQGELVVALMYSPADKKRKSGQGAGKLYVKIIEGKNLPGKDADGLSDPFCKRYEE</sequence>
<dbReference type="InterPro" id="IPR035892">
    <property type="entry name" value="C2_domain_sf"/>
</dbReference>
<evidence type="ECO:0000256" key="3">
    <source>
        <dbReference type="ARBA" id="ARBA00023136"/>
    </source>
</evidence>
<dbReference type="InterPro" id="IPR000008">
    <property type="entry name" value="C2_dom"/>
</dbReference>
<dbReference type="OrthoDB" id="10072397at2759"/>
<dbReference type="PANTHER" id="PTHR45716:SF2">
    <property type="entry name" value="BITESIZE, ISOFORM I"/>
    <property type="match status" value="1"/>
</dbReference>
<accession>A0A6S7IK11</accession>
<evidence type="ECO:0000313" key="6">
    <source>
        <dbReference type="Proteomes" id="UP001152795"/>
    </source>
</evidence>
<evidence type="ECO:0000256" key="4">
    <source>
        <dbReference type="SAM" id="MobiDB-lite"/>
    </source>
</evidence>
<dbReference type="PROSITE" id="PS50004">
    <property type="entry name" value="C2"/>
    <property type="match status" value="1"/>
</dbReference>
<dbReference type="PANTHER" id="PTHR45716">
    <property type="entry name" value="BITESIZE, ISOFORM I"/>
    <property type="match status" value="1"/>
</dbReference>
<dbReference type="GO" id="GO:0006887">
    <property type="term" value="P:exocytosis"/>
    <property type="evidence" value="ECO:0007669"/>
    <property type="project" value="TreeGrafter"/>
</dbReference>
<keyword evidence="2" id="KW-0677">Repeat</keyword>
<dbReference type="CDD" id="cd08521">
    <property type="entry name" value="C2A_SLP"/>
    <property type="match status" value="1"/>
</dbReference>
<organism evidence="5 6">
    <name type="scientific">Paramuricea clavata</name>
    <name type="common">Red gorgonian</name>
    <name type="synonym">Violescent sea-whip</name>
    <dbReference type="NCBI Taxonomy" id="317549"/>
    <lineage>
        <taxon>Eukaryota</taxon>
        <taxon>Metazoa</taxon>
        <taxon>Cnidaria</taxon>
        <taxon>Anthozoa</taxon>
        <taxon>Octocorallia</taxon>
        <taxon>Malacalcyonacea</taxon>
        <taxon>Plexauridae</taxon>
        <taxon>Paramuricea</taxon>
    </lineage>
</organism>
<evidence type="ECO:0000256" key="2">
    <source>
        <dbReference type="ARBA" id="ARBA00022737"/>
    </source>
</evidence>
<keyword evidence="3" id="KW-0472">Membrane</keyword>
<dbReference type="GO" id="GO:0005886">
    <property type="term" value="C:plasma membrane"/>
    <property type="evidence" value="ECO:0007669"/>
    <property type="project" value="TreeGrafter"/>
</dbReference>
<keyword evidence="6" id="KW-1185">Reference proteome</keyword>
<dbReference type="GO" id="GO:0042043">
    <property type="term" value="F:neurexin family protein binding"/>
    <property type="evidence" value="ECO:0007669"/>
    <property type="project" value="TreeGrafter"/>
</dbReference>
<feature type="region of interest" description="Disordered" evidence="4">
    <location>
        <begin position="401"/>
        <end position="420"/>
    </location>
</feature>
<dbReference type="SMART" id="SM00239">
    <property type="entry name" value="C2"/>
    <property type="match status" value="1"/>
</dbReference>
<dbReference type="SUPFAM" id="SSF49562">
    <property type="entry name" value="C2 domain (Calcium/lipid-binding domain, CaLB)"/>
    <property type="match status" value="2"/>
</dbReference>
<feature type="compositionally biased region" description="Basic and acidic residues" evidence="4">
    <location>
        <begin position="403"/>
        <end position="420"/>
    </location>
</feature>
<evidence type="ECO:0000313" key="5">
    <source>
        <dbReference type="EMBL" id="CAB4017633.1"/>
    </source>
</evidence>
<dbReference type="Pfam" id="PF00168">
    <property type="entry name" value="C2"/>
    <property type="match status" value="2"/>
</dbReference>
<name>A0A6S7IK11_PARCT</name>
<comment type="caution">
    <text evidence="5">The sequence shown here is derived from an EMBL/GenBank/DDBJ whole genome shotgun (WGS) entry which is preliminary data.</text>
</comment>
<comment type="subcellular location">
    <subcellularLocation>
        <location evidence="1">Membrane</location>
    </subcellularLocation>
</comment>
<dbReference type="Gene3D" id="2.60.40.150">
    <property type="entry name" value="C2 domain"/>
    <property type="match status" value="2"/>
</dbReference>
<proteinExistence type="predicted"/>
<protein>
    <submittedName>
        <fullName evidence="5">Piccolo-like isoform X1</fullName>
    </submittedName>
</protein>
<feature type="compositionally biased region" description="Low complexity" evidence="4">
    <location>
        <begin position="112"/>
        <end position="137"/>
    </location>
</feature>
<dbReference type="AlphaFoldDB" id="A0A6S7IK11"/>
<evidence type="ECO:0000256" key="1">
    <source>
        <dbReference type="ARBA" id="ARBA00004370"/>
    </source>
</evidence>
<dbReference type="FunFam" id="2.60.40.150:FF:000006">
    <property type="entry name" value="Synaptotagmin-like 5, isoform CRA_a"/>
    <property type="match status" value="1"/>
</dbReference>
<gene>
    <name evidence="5" type="ORF">PACLA_8A023708</name>
</gene>
<dbReference type="EMBL" id="CACRXK020009634">
    <property type="protein sequence ID" value="CAB4017633.1"/>
    <property type="molecule type" value="Genomic_DNA"/>
</dbReference>
<feature type="compositionally biased region" description="Polar residues" evidence="4">
    <location>
        <begin position="138"/>
        <end position="154"/>
    </location>
</feature>
<dbReference type="GO" id="GO:0070382">
    <property type="term" value="C:exocytic vesicle"/>
    <property type="evidence" value="ECO:0007669"/>
    <property type="project" value="TreeGrafter"/>
</dbReference>